<evidence type="ECO:0000313" key="3">
    <source>
        <dbReference type="EMBL" id="MBS4212688.1"/>
    </source>
</evidence>
<protein>
    <submittedName>
        <fullName evidence="3">Glycosyltransferase family 4 protein</fullName>
    </submittedName>
</protein>
<dbReference type="RefSeq" id="WP_213117221.1">
    <property type="nucleotide sequence ID" value="NZ_JAGYPF010000002.1"/>
</dbReference>
<dbReference type="Gene3D" id="3.40.50.11090">
    <property type="match status" value="1"/>
</dbReference>
<evidence type="ECO:0000313" key="4">
    <source>
        <dbReference type="Proteomes" id="UP000679749"/>
    </source>
</evidence>
<dbReference type="SUPFAM" id="SSF53756">
    <property type="entry name" value="UDP-Glycosyltransferase/glycogen phosphorylase"/>
    <property type="match status" value="1"/>
</dbReference>
<keyword evidence="4" id="KW-1185">Reference proteome</keyword>
<name>A0A942U5D4_9BACI</name>
<dbReference type="AlphaFoldDB" id="A0A942U5D4"/>
<dbReference type="GO" id="GO:0016757">
    <property type="term" value="F:glycosyltransferase activity"/>
    <property type="evidence" value="ECO:0007669"/>
    <property type="project" value="InterPro"/>
</dbReference>
<organism evidence="3 4">
    <name type="scientific">Neobacillus rhizophilus</name>
    <dbReference type="NCBI Taxonomy" id="2833579"/>
    <lineage>
        <taxon>Bacteria</taxon>
        <taxon>Bacillati</taxon>
        <taxon>Bacillota</taxon>
        <taxon>Bacilli</taxon>
        <taxon>Bacillales</taxon>
        <taxon>Bacillaceae</taxon>
        <taxon>Neobacillus</taxon>
    </lineage>
</organism>
<proteinExistence type="predicted"/>
<sequence>MKITFCLHSPSRVPIGGYKILFEYANRLSENGHQIKIVFNCEEALKRFKFPELLRRIFCYFLVKKQPTWFRLNKNIKKICVNEINDNTIPDGEIIIATAIQTVKGVFELSEMKGKKVYFIQGFENWKYTTDEVFETYNFNMKNIVISKWLKEIVDSNSNSRSTHIPNGIDFNIFNIDRPINKRNPYSIAMLYHKSTLKGSKYGLKAIYRLKELFPNIEVKLFGIPERPKDLPNWIEYTRNATEEQLRKIYNNSAIFLCTTISEGFGLTGAESMACGCALVSTAYQGVFEYAENNKNSLISPVKDVDSIVNNLVKLLTNNELRINIANEGYRDIKKLSWENSVSRFEETLEKLI</sequence>
<reference evidence="3" key="1">
    <citation type="submission" date="2021-05" db="EMBL/GenBank/DDBJ databases">
        <title>Novel Bacillus species.</title>
        <authorList>
            <person name="Liu G."/>
        </authorList>
    </citation>
    <scope>NUCLEOTIDE SEQUENCE</scope>
    <source>
        <strain evidence="3">FJAT-49825</strain>
    </source>
</reference>
<feature type="domain" description="Glycosyl transferase family 1" evidence="2">
    <location>
        <begin position="188"/>
        <end position="331"/>
    </location>
</feature>
<dbReference type="PANTHER" id="PTHR46401:SF2">
    <property type="entry name" value="GLYCOSYLTRANSFERASE WBBK-RELATED"/>
    <property type="match status" value="1"/>
</dbReference>
<gene>
    <name evidence="3" type="ORF">KHA99_09535</name>
</gene>
<dbReference type="CDD" id="cd03801">
    <property type="entry name" value="GT4_PimA-like"/>
    <property type="match status" value="1"/>
</dbReference>
<comment type="caution">
    <text evidence="3">The sequence shown here is derived from an EMBL/GenBank/DDBJ whole genome shotgun (WGS) entry which is preliminary data.</text>
</comment>
<evidence type="ECO:0000259" key="2">
    <source>
        <dbReference type="Pfam" id="PF00534"/>
    </source>
</evidence>
<dbReference type="InterPro" id="IPR001296">
    <property type="entry name" value="Glyco_trans_1"/>
</dbReference>
<dbReference type="GO" id="GO:0009103">
    <property type="term" value="P:lipopolysaccharide biosynthetic process"/>
    <property type="evidence" value="ECO:0007669"/>
    <property type="project" value="TreeGrafter"/>
</dbReference>
<dbReference type="Pfam" id="PF00534">
    <property type="entry name" value="Glycos_transf_1"/>
    <property type="match status" value="1"/>
</dbReference>
<dbReference type="Gene3D" id="3.40.50.2000">
    <property type="entry name" value="Glycogen Phosphorylase B"/>
    <property type="match status" value="1"/>
</dbReference>
<accession>A0A942U5D4</accession>
<evidence type="ECO:0000256" key="1">
    <source>
        <dbReference type="ARBA" id="ARBA00022679"/>
    </source>
</evidence>
<dbReference type="EMBL" id="JAGYPF010000002">
    <property type="protein sequence ID" value="MBS4212688.1"/>
    <property type="molecule type" value="Genomic_DNA"/>
</dbReference>
<dbReference type="PANTHER" id="PTHR46401">
    <property type="entry name" value="GLYCOSYLTRANSFERASE WBBK-RELATED"/>
    <property type="match status" value="1"/>
</dbReference>
<dbReference type="Proteomes" id="UP000679749">
    <property type="component" value="Unassembled WGS sequence"/>
</dbReference>
<keyword evidence="1" id="KW-0808">Transferase</keyword>